<dbReference type="EMBL" id="BAABRN010000043">
    <property type="protein sequence ID" value="GAA5503265.1"/>
    <property type="molecule type" value="Genomic_DNA"/>
</dbReference>
<dbReference type="Pfam" id="PF01545">
    <property type="entry name" value="Cation_efflux"/>
    <property type="match status" value="1"/>
</dbReference>
<accession>A0ABP9VDF3</accession>
<dbReference type="NCBIfam" id="TIGR01297">
    <property type="entry name" value="CDF"/>
    <property type="match status" value="1"/>
</dbReference>
<evidence type="ECO:0000256" key="4">
    <source>
        <dbReference type="ARBA" id="ARBA00022692"/>
    </source>
</evidence>
<comment type="subcellular location">
    <subcellularLocation>
        <location evidence="1">Membrane</location>
        <topology evidence="1">Multi-pass membrane protein</topology>
    </subcellularLocation>
</comment>
<dbReference type="PANTHER" id="PTHR43840">
    <property type="entry name" value="MITOCHONDRIAL METAL TRANSPORTER 1-RELATED"/>
    <property type="match status" value="1"/>
</dbReference>
<dbReference type="PANTHER" id="PTHR43840:SF15">
    <property type="entry name" value="MITOCHONDRIAL METAL TRANSPORTER 1-RELATED"/>
    <property type="match status" value="1"/>
</dbReference>
<gene>
    <name evidence="10" type="primary">fieF</name>
    <name evidence="10" type="ORF">Dxin01_03020</name>
</gene>
<name>A0ABP9VDF3_9DEIO</name>
<feature type="transmembrane region" description="Helical" evidence="7">
    <location>
        <begin position="186"/>
        <end position="203"/>
    </location>
</feature>
<keyword evidence="3" id="KW-0813">Transport</keyword>
<dbReference type="InterPro" id="IPR036837">
    <property type="entry name" value="Cation_efflux_CTD_sf"/>
</dbReference>
<evidence type="ECO:0000256" key="5">
    <source>
        <dbReference type="ARBA" id="ARBA00022989"/>
    </source>
</evidence>
<dbReference type="InterPro" id="IPR002524">
    <property type="entry name" value="Cation_efflux"/>
</dbReference>
<dbReference type="InterPro" id="IPR050291">
    <property type="entry name" value="CDF_Transporter"/>
</dbReference>
<keyword evidence="4 7" id="KW-0812">Transmembrane</keyword>
<keyword evidence="6 7" id="KW-0472">Membrane</keyword>
<feature type="transmembrane region" description="Helical" evidence="7">
    <location>
        <begin position="12"/>
        <end position="35"/>
    </location>
</feature>
<evidence type="ECO:0000259" key="9">
    <source>
        <dbReference type="Pfam" id="PF16916"/>
    </source>
</evidence>
<dbReference type="Proteomes" id="UP001458946">
    <property type="component" value="Unassembled WGS sequence"/>
</dbReference>
<keyword evidence="5 7" id="KW-1133">Transmembrane helix</keyword>
<feature type="transmembrane region" description="Helical" evidence="7">
    <location>
        <begin position="126"/>
        <end position="146"/>
    </location>
</feature>
<evidence type="ECO:0000256" key="6">
    <source>
        <dbReference type="ARBA" id="ARBA00023136"/>
    </source>
</evidence>
<feature type="transmembrane region" description="Helical" evidence="7">
    <location>
        <begin position="158"/>
        <end position="180"/>
    </location>
</feature>
<dbReference type="InterPro" id="IPR027470">
    <property type="entry name" value="Cation_efflux_CTD"/>
</dbReference>
<dbReference type="InterPro" id="IPR027469">
    <property type="entry name" value="Cation_efflux_TMD_sf"/>
</dbReference>
<feature type="transmembrane region" description="Helical" evidence="7">
    <location>
        <begin position="47"/>
        <end position="66"/>
    </location>
</feature>
<evidence type="ECO:0000256" key="2">
    <source>
        <dbReference type="ARBA" id="ARBA00008114"/>
    </source>
</evidence>
<evidence type="ECO:0000259" key="8">
    <source>
        <dbReference type="Pfam" id="PF01545"/>
    </source>
</evidence>
<evidence type="ECO:0000313" key="10">
    <source>
        <dbReference type="EMBL" id="GAA5503265.1"/>
    </source>
</evidence>
<dbReference type="Pfam" id="PF16916">
    <property type="entry name" value="ZT_dimer"/>
    <property type="match status" value="1"/>
</dbReference>
<feature type="transmembrane region" description="Helical" evidence="7">
    <location>
        <begin position="87"/>
        <end position="106"/>
    </location>
</feature>
<reference evidence="10 11" key="1">
    <citation type="submission" date="2024-02" db="EMBL/GenBank/DDBJ databases">
        <title>Deinococcus xinjiangensis NBRC 107630.</title>
        <authorList>
            <person name="Ichikawa N."/>
            <person name="Katano-Makiyama Y."/>
            <person name="Hidaka K."/>
        </authorList>
    </citation>
    <scope>NUCLEOTIDE SEQUENCE [LARGE SCALE GENOMIC DNA]</scope>
    <source>
        <strain evidence="10 11">NBRC 107630</strain>
    </source>
</reference>
<sequence>MTLPAAPKSSTNLVQIAAFSVIVASVVLGLKFLAYRLTGSIALYSDALESIINVVAAGAALLALWVSQRPADHNHPYGHTKAEYLSAVVEGVLIVLAALSILRVAIPDALNPRPVEASFEGLGVNLAASVINALWAAYILRVGRAARSPALLADGKHVMSDVVTSVGVLVGVLLAKFTGWSVLDPLLAIMVALNILWSGWGLLSESVGGLMDKGVDAATEARIRTAMSEHGQGALEMHDLRTRHSGKVTFVEFHLVVPGEMSVSAAHIICDRLEDAIQTELEGARVTIHVEPQEKAKHHGVLVL</sequence>
<keyword evidence="11" id="KW-1185">Reference proteome</keyword>
<dbReference type="Gene3D" id="1.20.1510.10">
    <property type="entry name" value="Cation efflux protein transmembrane domain"/>
    <property type="match status" value="1"/>
</dbReference>
<organism evidence="10 11">
    <name type="scientific">Deinococcus xinjiangensis</name>
    <dbReference type="NCBI Taxonomy" id="457454"/>
    <lineage>
        <taxon>Bacteria</taxon>
        <taxon>Thermotogati</taxon>
        <taxon>Deinococcota</taxon>
        <taxon>Deinococci</taxon>
        <taxon>Deinococcales</taxon>
        <taxon>Deinococcaceae</taxon>
        <taxon>Deinococcus</taxon>
    </lineage>
</organism>
<evidence type="ECO:0000256" key="1">
    <source>
        <dbReference type="ARBA" id="ARBA00004141"/>
    </source>
</evidence>
<evidence type="ECO:0000256" key="7">
    <source>
        <dbReference type="SAM" id="Phobius"/>
    </source>
</evidence>
<feature type="domain" description="Cation efflux protein cytoplasmic" evidence="9">
    <location>
        <begin position="217"/>
        <end position="292"/>
    </location>
</feature>
<comment type="similarity">
    <text evidence="2">Belongs to the cation diffusion facilitator (CDF) transporter (TC 2.A.4) family.</text>
</comment>
<feature type="domain" description="Cation efflux protein transmembrane" evidence="8">
    <location>
        <begin position="19"/>
        <end position="211"/>
    </location>
</feature>
<dbReference type="Gene3D" id="3.30.70.1350">
    <property type="entry name" value="Cation efflux protein, cytoplasmic domain"/>
    <property type="match status" value="1"/>
</dbReference>
<protein>
    <submittedName>
        <fullName evidence="10">Ferrous-iron efflux pump FieF</fullName>
    </submittedName>
</protein>
<dbReference type="SUPFAM" id="SSF160240">
    <property type="entry name" value="Cation efflux protein cytoplasmic domain-like"/>
    <property type="match status" value="1"/>
</dbReference>
<evidence type="ECO:0000256" key="3">
    <source>
        <dbReference type="ARBA" id="ARBA00022448"/>
    </source>
</evidence>
<evidence type="ECO:0000313" key="11">
    <source>
        <dbReference type="Proteomes" id="UP001458946"/>
    </source>
</evidence>
<comment type="caution">
    <text evidence="10">The sequence shown here is derived from an EMBL/GenBank/DDBJ whole genome shotgun (WGS) entry which is preliminary data.</text>
</comment>
<dbReference type="InterPro" id="IPR058533">
    <property type="entry name" value="Cation_efflux_TM"/>
</dbReference>
<dbReference type="RefSeq" id="WP_353543237.1">
    <property type="nucleotide sequence ID" value="NZ_BAABRN010000043.1"/>
</dbReference>
<proteinExistence type="inferred from homology"/>
<dbReference type="SUPFAM" id="SSF161111">
    <property type="entry name" value="Cation efflux protein transmembrane domain-like"/>
    <property type="match status" value="1"/>
</dbReference>